<feature type="binding site" evidence="6">
    <location>
        <position position="28"/>
    </location>
    <ligand>
        <name>substrate</name>
    </ligand>
</feature>
<evidence type="ECO:0000256" key="3">
    <source>
        <dbReference type="ARBA" id="ARBA00022490"/>
    </source>
</evidence>
<dbReference type="InterPro" id="IPR007721">
    <property type="entry name" value="RbsD_FucU"/>
</dbReference>
<dbReference type="InterPro" id="IPR023064">
    <property type="entry name" value="D-ribose_pyranase"/>
</dbReference>
<evidence type="ECO:0000256" key="4">
    <source>
        <dbReference type="ARBA" id="ARBA00023235"/>
    </source>
</evidence>
<dbReference type="EMBL" id="FUYJ01000002">
    <property type="protein sequence ID" value="SKA94901.1"/>
    <property type="molecule type" value="Genomic_DNA"/>
</dbReference>
<keyword evidence="3 6" id="KW-0963">Cytoplasm</keyword>
<dbReference type="UniPathway" id="UPA00916">
    <property type="reaction ID" value="UER00888"/>
</dbReference>
<comment type="catalytic activity">
    <reaction evidence="1 6">
        <text>beta-D-ribopyranose = beta-D-ribofuranose</text>
        <dbReference type="Rhea" id="RHEA:25432"/>
        <dbReference type="ChEBI" id="CHEBI:27476"/>
        <dbReference type="ChEBI" id="CHEBI:47002"/>
        <dbReference type="EC" id="5.4.99.62"/>
    </reaction>
</comment>
<comment type="function">
    <text evidence="6">Catalyzes the interconversion of beta-pyran and beta-furan forms of D-ribose.</text>
</comment>
<keyword evidence="5 6" id="KW-0119">Carbohydrate metabolism</keyword>
<evidence type="ECO:0000313" key="8">
    <source>
        <dbReference type="Proteomes" id="UP000190042"/>
    </source>
</evidence>
<dbReference type="Proteomes" id="UP000190042">
    <property type="component" value="Unassembled WGS sequence"/>
</dbReference>
<keyword evidence="4 6" id="KW-0413">Isomerase</keyword>
<proteinExistence type="inferred from homology"/>
<dbReference type="GO" id="GO:0048029">
    <property type="term" value="F:monosaccharide binding"/>
    <property type="evidence" value="ECO:0007669"/>
    <property type="project" value="InterPro"/>
</dbReference>
<feature type="active site" description="Proton donor" evidence="6">
    <location>
        <position position="20"/>
    </location>
</feature>
<evidence type="ECO:0000256" key="5">
    <source>
        <dbReference type="ARBA" id="ARBA00023277"/>
    </source>
</evidence>
<dbReference type="GO" id="GO:0062193">
    <property type="term" value="F:D-ribose pyranase activity"/>
    <property type="evidence" value="ECO:0007669"/>
    <property type="project" value="UniProtKB-EC"/>
</dbReference>
<feature type="binding site" evidence="6">
    <location>
        <begin position="118"/>
        <end position="120"/>
    </location>
    <ligand>
        <name>substrate</name>
    </ligand>
</feature>
<comment type="subunit">
    <text evidence="6">Homodecamer.</text>
</comment>
<dbReference type="RefSeq" id="WP_078817146.1">
    <property type="nucleotide sequence ID" value="NZ_FUYJ01000002.1"/>
</dbReference>
<reference evidence="8" key="1">
    <citation type="submission" date="2017-02" db="EMBL/GenBank/DDBJ databases">
        <authorList>
            <person name="Varghese N."/>
            <person name="Submissions S."/>
        </authorList>
    </citation>
    <scope>NUCLEOTIDE SEQUENCE [LARGE SCALE GENOMIC DNA]</scope>
    <source>
        <strain evidence="8">DSM 23966</strain>
    </source>
</reference>
<dbReference type="NCBIfam" id="NF008761">
    <property type="entry name" value="PRK11797.1"/>
    <property type="match status" value="1"/>
</dbReference>
<dbReference type="HAMAP" id="MF_01661">
    <property type="entry name" value="D_rib_pyranase"/>
    <property type="match status" value="1"/>
</dbReference>
<dbReference type="EC" id="5.4.99.62" evidence="2 6"/>
<name>A0A1T4Y0T2_9BACL</name>
<evidence type="ECO:0000256" key="1">
    <source>
        <dbReference type="ARBA" id="ARBA00000223"/>
    </source>
</evidence>
<dbReference type="GO" id="GO:0019303">
    <property type="term" value="P:D-ribose catabolic process"/>
    <property type="evidence" value="ECO:0007669"/>
    <property type="project" value="UniProtKB-UniRule"/>
</dbReference>
<dbReference type="AlphaFoldDB" id="A0A1T4Y0T2"/>
<dbReference type="GO" id="GO:0016872">
    <property type="term" value="F:intramolecular lyase activity"/>
    <property type="evidence" value="ECO:0007669"/>
    <property type="project" value="UniProtKB-UniRule"/>
</dbReference>
<evidence type="ECO:0000313" key="7">
    <source>
        <dbReference type="EMBL" id="SKA94901.1"/>
    </source>
</evidence>
<comment type="subcellular location">
    <subcellularLocation>
        <location evidence="6">Cytoplasm</location>
    </subcellularLocation>
</comment>
<comment type="similarity">
    <text evidence="6">Belongs to the RbsD / FucU family. RbsD subfamily.</text>
</comment>
<organism evidence="7 8">
    <name type="scientific">Sporosarcina newyorkensis</name>
    <dbReference type="NCBI Taxonomy" id="759851"/>
    <lineage>
        <taxon>Bacteria</taxon>
        <taxon>Bacillati</taxon>
        <taxon>Bacillota</taxon>
        <taxon>Bacilli</taxon>
        <taxon>Bacillales</taxon>
        <taxon>Caryophanaceae</taxon>
        <taxon>Sporosarcina</taxon>
    </lineage>
</organism>
<evidence type="ECO:0000256" key="6">
    <source>
        <dbReference type="HAMAP-Rule" id="MF_01661"/>
    </source>
</evidence>
<dbReference type="GO" id="GO:0005829">
    <property type="term" value="C:cytosol"/>
    <property type="evidence" value="ECO:0007669"/>
    <property type="project" value="TreeGrafter"/>
</dbReference>
<sequence>MKKNGMINRELAAVLARMGHTDQLTIADCGLPIPEGVPCIDLSYKLGKPGFTEILFELLKDFEAEKVYIAEEMKAENIEIYEEMERVGSPFTEVSHEELKELSKQSKVIIRTGEATPYANCILQSGVIF</sequence>
<dbReference type="InterPro" id="IPR023750">
    <property type="entry name" value="RbsD-like_sf"/>
</dbReference>
<feature type="binding site" evidence="6">
    <location>
        <position position="96"/>
    </location>
    <ligand>
        <name>substrate</name>
    </ligand>
</feature>
<gene>
    <name evidence="6" type="primary">rbsD</name>
    <name evidence="7" type="ORF">SAMN04244570_1499</name>
</gene>
<comment type="pathway">
    <text evidence="6">Carbohydrate metabolism; D-ribose degradation; D-ribose 5-phosphate from beta-D-ribopyranose: step 1/2.</text>
</comment>
<protein>
    <recommendedName>
        <fullName evidence="2 6">D-ribose pyranase</fullName>
        <ecNumber evidence="2 6">5.4.99.62</ecNumber>
    </recommendedName>
</protein>
<dbReference type="PANTHER" id="PTHR37831:SF1">
    <property type="entry name" value="D-RIBOSE PYRANASE"/>
    <property type="match status" value="1"/>
</dbReference>
<dbReference type="Pfam" id="PF05025">
    <property type="entry name" value="RbsD_FucU"/>
    <property type="match status" value="1"/>
</dbReference>
<evidence type="ECO:0000256" key="2">
    <source>
        <dbReference type="ARBA" id="ARBA00012862"/>
    </source>
</evidence>
<dbReference type="PANTHER" id="PTHR37831">
    <property type="entry name" value="D-RIBOSE PYRANASE"/>
    <property type="match status" value="1"/>
</dbReference>
<accession>A0A1T4Y0T2</accession>
<keyword evidence="8" id="KW-1185">Reference proteome</keyword>
<dbReference type="Gene3D" id="3.40.1650.10">
    <property type="entry name" value="RbsD-like domain"/>
    <property type="match status" value="1"/>
</dbReference>
<dbReference type="SUPFAM" id="SSF102546">
    <property type="entry name" value="RbsD-like"/>
    <property type="match status" value="1"/>
</dbReference>